<proteinExistence type="predicted"/>
<sequence>MPHYCDDNDCKHNTDQTCTAGKAYHVNRYCVTKRRKPRADNYRELMQPDVGICERSNGSMKRKGGGVLK</sequence>
<evidence type="ECO:0000313" key="1">
    <source>
        <dbReference type="EMBL" id="MPL58617.1"/>
    </source>
</evidence>
<dbReference type="EMBL" id="VSSQ01000007">
    <property type="protein sequence ID" value="MPL58617.1"/>
    <property type="molecule type" value="Genomic_DNA"/>
</dbReference>
<accession>A0A644SWI3</accession>
<reference evidence="1" key="1">
    <citation type="submission" date="2019-08" db="EMBL/GenBank/DDBJ databases">
        <authorList>
            <person name="Kucharzyk K."/>
            <person name="Murdoch R.W."/>
            <person name="Higgins S."/>
            <person name="Loffler F."/>
        </authorList>
    </citation>
    <scope>NUCLEOTIDE SEQUENCE</scope>
</reference>
<evidence type="ECO:0008006" key="2">
    <source>
        <dbReference type="Google" id="ProtNLM"/>
    </source>
</evidence>
<organism evidence="1">
    <name type="scientific">bioreactor metagenome</name>
    <dbReference type="NCBI Taxonomy" id="1076179"/>
    <lineage>
        <taxon>unclassified sequences</taxon>
        <taxon>metagenomes</taxon>
        <taxon>ecological metagenomes</taxon>
    </lineage>
</organism>
<comment type="caution">
    <text evidence="1">The sequence shown here is derived from an EMBL/GenBank/DDBJ whole genome shotgun (WGS) entry which is preliminary data.</text>
</comment>
<protein>
    <recommendedName>
        <fullName evidence="2">Transposase DDE domain-containing protein</fullName>
    </recommendedName>
</protein>
<gene>
    <name evidence="1" type="ORF">SDC9_04151</name>
</gene>
<dbReference type="AlphaFoldDB" id="A0A644SWI3"/>
<name>A0A644SWI3_9ZZZZ</name>